<sequence length="213" mass="25284">MLEGVSVTIGSDKIEFKGSKEFKPYMIKDIITDKLLNFSLDEDVTTDKETGRSMCNPTETQIYLDLSSRNWYAQSDCFGSSEEKYLIKYIDSIHDKLKEVYDDIYLIRNERHFKIYAFEDGRPFEPDFVLFLLNKKEDISCQYQIFIEPKGGHLIKQDEWKETFLFQIKDIAEIEQLWQGREYNIWGMPFFNKSLSEQDMKFKNVFAQTAFQV</sequence>
<protein>
    <submittedName>
        <fullName evidence="1">Uncharacterized protein</fullName>
    </submittedName>
</protein>
<reference evidence="1" key="1">
    <citation type="submission" date="2019-08" db="EMBL/GenBank/DDBJ databases">
        <authorList>
            <person name="Kucharzyk K."/>
            <person name="Murdoch R.W."/>
            <person name="Higgins S."/>
            <person name="Loffler F."/>
        </authorList>
    </citation>
    <scope>NUCLEOTIDE SEQUENCE</scope>
</reference>
<evidence type="ECO:0000313" key="1">
    <source>
        <dbReference type="EMBL" id="MPN10111.1"/>
    </source>
</evidence>
<proteinExistence type="predicted"/>
<organism evidence="1">
    <name type="scientific">bioreactor metagenome</name>
    <dbReference type="NCBI Taxonomy" id="1076179"/>
    <lineage>
        <taxon>unclassified sequences</taxon>
        <taxon>metagenomes</taxon>
        <taxon>ecological metagenomes</taxon>
    </lineage>
</organism>
<dbReference type="EMBL" id="VSSQ01056253">
    <property type="protein sequence ID" value="MPN10111.1"/>
    <property type="molecule type" value="Genomic_DNA"/>
</dbReference>
<comment type="caution">
    <text evidence="1">The sequence shown here is derived from an EMBL/GenBank/DDBJ whole genome shotgun (WGS) entry which is preliminary data.</text>
</comment>
<name>A0A645F754_9ZZZZ</name>
<gene>
    <name evidence="1" type="ORF">SDC9_157404</name>
</gene>
<dbReference type="AlphaFoldDB" id="A0A645F754"/>
<accession>A0A645F754</accession>